<dbReference type="EMBL" id="CP000850">
    <property type="protein sequence ID" value="ABV99502.1"/>
    <property type="molecule type" value="Genomic_DNA"/>
</dbReference>
<dbReference type="KEGG" id="saq:Sare_3709"/>
<organism evidence="1">
    <name type="scientific">Salinispora arenicola (strain CNS-205)</name>
    <dbReference type="NCBI Taxonomy" id="391037"/>
    <lineage>
        <taxon>Bacteria</taxon>
        <taxon>Bacillati</taxon>
        <taxon>Actinomycetota</taxon>
        <taxon>Actinomycetes</taxon>
        <taxon>Micromonosporales</taxon>
        <taxon>Micromonosporaceae</taxon>
        <taxon>Salinispora</taxon>
    </lineage>
</organism>
<sequence length="111" mass="11709">MAHLTRDEILARKTGKGIATLPDGSTVGIRSLTRNEILVSNDKATLTDRDNFIIATGMTSPRMTEEDVAAWGASGDAGDLVAVSEQIAKLSGLLSGADKEAMQTFRDGSND</sequence>
<dbReference type="STRING" id="391037.Sare_3709"/>
<protein>
    <submittedName>
        <fullName evidence="1">Uncharacterized protein</fullName>
    </submittedName>
</protein>
<dbReference type="KEGG" id="saq:Sare_3760"/>
<dbReference type="HOGENOM" id="CLU_2156543_0_0_11"/>
<accession>A8LZY8</accession>
<evidence type="ECO:0000313" key="2">
    <source>
        <dbReference type="EMBL" id="ABV99553.1"/>
    </source>
</evidence>
<evidence type="ECO:0000313" key="1">
    <source>
        <dbReference type="EMBL" id="ABV99502.1"/>
    </source>
</evidence>
<dbReference type="PATRIC" id="fig|391037.6.peg.3789"/>
<reference evidence="1" key="1">
    <citation type="submission" date="2007-10" db="EMBL/GenBank/DDBJ databases">
        <title>Complete sequence of Salinispora arenicola CNS-205.</title>
        <authorList>
            <consortium name="US DOE Joint Genome Institute"/>
            <person name="Copeland A."/>
            <person name="Lucas S."/>
            <person name="Lapidus A."/>
            <person name="Barry K."/>
            <person name="Glavina del Rio T."/>
            <person name="Dalin E."/>
            <person name="Tice H."/>
            <person name="Pitluck S."/>
            <person name="Foster B."/>
            <person name="Schmutz J."/>
            <person name="Larimer F."/>
            <person name="Land M."/>
            <person name="Hauser L."/>
            <person name="Kyrpides N."/>
            <person name="Ivanova N."/>
            <person name="Jensen P.R."/>
            <person name="Moore B.S."/>
            <person name="Penn K."/>
            <person name="Jenkins C."/>
            <person name="Udwary D."/>
            <person name="Xiang L."/>
            <person name="Gontang E."/>
            <person name="Richardson P."/>
        </authorList>
    </citation>
    <scope>NUCLEOTIDE SEQUENCE [LARGE SCALE GENOMIC DNA]</scope>
    <source>
        <strain evidence="1">CNS-205</strain>
    </source>
</reference>
<dbReference type="AlphaFoldDB" id="A8LZY8"/>
<dbReference type="OrthoDB" id="3403447at2"/>
<gene>
    <name evidence="1" type="ordered locus">Sare_3709</name>
    <name evidence="2" type="ordered locus">Sare_3760</name>
</gene>
<proteinExistence type="predicted"/>
<name>A8LZY8_SALAI</name>
<dbReference type="EMBL" id="CP000850">
    <property type="protein sequence ID" value="ABV99553.1"/>
    <property type="molecule type" value="Genomic_DNA"/>
</dbReference>